<dbReference type="EMBL" id="JAHRHJ020000005">
    <property type="protein sequence ID" value="KAH9315444.1"/>
    <property type="molecule type" value="Genomic_DNA"/>
</dbReference>
<comment type="caution">
    <text evidence="1">The sequence shown here is derived from an EMBL/GenBank/DDBJ whole genome shotgun (WGS) entry which is preliminary data.</text>
</comment>
<sequence>KNHSYEEFPDLYKHLSKQHKEEKKCTRMVRIHNVVKDKWMPKIVEGPDALKVKITTHVEVARIRESFHENPTITKEEVLH</sequence>
<proteinExistence type="predicted"/>
<evidence type="ECO:0000313" key="2">
    <source>
        <dbReference type="Proteomes" id="UP000824469"/>
    </source>
</evidence>
<keyword evidence="2" id="KW-1185">Reference proteome</keyword>
<organism evidence="1 2">
    <name type="scientific">Taxus chinensis</name>
    <name type="common">Chinese yew</name>
    <name type="synonym">Taxus wallichiana var. chinensis</name>
    <dbReference type="NCBI Taxonomy" id="29808"/>
    <lineage>
        <taxon>Eukaryota</taxon>
        <taxon>Viridiplantae</taxon>
        <taxon>Streptophyta</taxon>
        <taxon>Embryophyta</taxon>
        <taxon>Tracheophyta</taxon>
        <taxon>Spermatophyta</taxon>
        <taxon>Pinopsida</taxon>
        <taxon>Pinidae</taxon>
        <taxon>Conifers II</taxon>
        <taxon>Cupressales</taxon>
        <taxon>Taxaceae</taxon>
        <taxon>Taxus</taxon>
    </lineage>
</organism>
<dbReference type="Proteomes" id="UP000824469">
    <property type="component" value="Unassembled WGS sequence"/>
</dbReference>
<name>A0AA38G2L9_TAXCH</name>
<accession>A0AA38G2L9</accession>
<gene>
    <name evidence="1" type="ORF">KI387_024071</name>
</gene>
<evidence type="ECO:0000313" key="1">
    <source>
        <dbReference type="EMBL" id="KAH9315444.1"/>
    </source>
</evidence>
<reference evidence="1 2" key="1">
    <citation type="journal article" date="2021" name="Nat. Plants">
        <title>The Taxus genome provides insights into paclitaxel biosynthesis.</title>
        <authorList>
            <person name="Xiong X."/>
            <person name="Gou J."/>
            <person name="Liao Q."/>
            <person name="Li Y."/>
            <person name="Zhou Q."/>
            <person name="Bi G."/>
            <person name="Li C."/>
            <person name="Du R."/>
            <person name="Wang X."/>
            <person name="Sun T."/>
            <person name="Guo L."/>
            <person name="Liang H."/>
            <person name="Lu P."/>
            <person name="Wu Y."/>
            <person name="Zhang Z."/>
            <person name="Ro D.K."/>
            <person name="Shang Y."/>
            <person name="Huang S."/>
            <person name="Yan J."/>
        </authorList>
    </citation>
    <scope>NUCLEOTIDE SEQUENCE [LARGE SCALE GENOMIC DNA]</scope>
    <source>
        <strain evidence="1">Ta-2019</strain>
    </source>
</reference>
<feature type="non-terminal residue" evidence="1">
    <location>
        <position position="80"/>
    </location>
</feature>
<protein>
    <submittedName>
        <fullName evidence="1">Uncharacterized protein</fullName>
    </submittedName>
</protein>
<feature type="non-terminal residue" evidence="1">
    <location>
        <position position="1"/>
    </location>
</feature>
<dbReference type="AlphaFoldDB" id="A0AA38G2L9"/>